<feature type="compositionally biased region" description="Low complexity" evidence="1">
    <location>
        <begin position="296"/>
        <end position="317"/>
    </location>
</feature>
<evidence type="ECO:0000256" key="1">
    <source>
        <dbReference type="SAM" id="MobiDB-lite"/>
    </source>
</evidence>
<feature type="compositionally biased region" description="Gly residues" evidence="1">
    <location>
        <begin position="540"/>
        <end position="556"/>
    </location>
</feature>
<feature type="compositionally biased region" description="Low complexity" evidence="1">
    <location>
        <begin position="81"/>
        <end position="93"/>
    </location>
</feature>
<feature type="region of interest" description="Disordered" evidence="1">
    <location>
        <begin position="250"/>
        <end position="317"/>
    </location>
</feature>
<reference evidence="2 3" key="1">
    <citation type="journal article" date="2021" name="MBio">
        <title>A New Model Trypanosomatid, Novymonas esmeraldas: Genomic Perception of Its 'Candidatus Pandoraea novymonadis' Endosymbiont.</title>
        <authorList>
            <person name="Zakharova A."/>
            <person name="Saura A."/>
            <person name="Butenko A."/>
            <person name="Podesvova L."/>
            <person name="Warmusova S."/>
            <person name="Kostygov A.Y."/>
            <person name="Nenarokova A."/>
            <person name="Lukes J."/>
            <person name="Opperdoes F.R."/>
            <person name="Yurchenko V."/>
        </authorList>
    </citation>
    <scope>NUCLEOTIDE SEQUENCE [LARGE SCALE GENOMIC DNA]</scope>
    <source>
        <strain evidence="2 3">E262AT.01</strain>
    </source>
</reference>
<feature type="compositionally biased region" description="Gly residues" evidence="1">
    <location>
        <begin position="70"/>
        <end position="80"/>
    </location>
</feature>
<feature type="compositionally biased region" description="Low complexity" evidence="1">
    <location>
        <begin position="192"/>
        <end position="222"/>
    </location>
</feature>
<comment type="caution">
    <text evidence="2">The sequence shown here is derived from an EMBL/GenBank/DDBJ whole genome shotgun (WGS) entry which is preliminary data.</text>
</comment>
<evidence type="ECO:0000313" key="3">
    <source>
        <dbReference type="Proteomes" id="UP001430356"/>
    </source>
</evidence>
<feature type="region of interest" description="Disordered" evidence="1">
    <location>
        <begin position="447"/>
        <end position="486"/>
    </location>
</feature>
<feature type="compositionally biased region" description="Low complexity" evidence="1">
    <location>
        <begin position="680"/>
        <end position="691"/>
    </location>
</feature>
<keyword evidence="3" id="KW-1185">Reference proteome</keyword>
<feature type="region of interest" description="Disordered" evidence="1">
    <location>
        <begin position="419"/>
        <end position="438"/>
    </location>
</feature>
<feature type="compositionally biased region" description="Low complexity" evidence="1">
    <location>
        <begin position="8"/>
        <end position="36"/>
    </location>
</feature>
<feature type="compositionally biased region" description="Low complexity" evidence="1">
    <location>
        <begin position="754"/>
        <end position="770"/>
    </location>
</feature>
<dbReference type="AlphaFoldDB" id="A0AAW0F751"/>
<feature type="compositionally biased region" description="Polar residues" evidence="1">
    <location>
        <begin position="519"/>
        <end position="537"/>
    </location>
</feature>
<feature type="region of interest" description="Disordered" evidence="1">
    <location>
        <begin position="732"/>
        <end position="813"/>
    </location>
</feature>
<feature type="compositionally biased region" description="Low complexity" evidence="1">
    <location>
        <begin position="117"/>
        <end position="134"/>
    </location>
</feature>
<feature type="region of interest" description="Disordered" evidence="1">
    <location>
        <begin position="379"/>
        <end position="402"/>
    </location>
</feature>
<sequence>MRRHTRHAATAAAAPPASGCSHSSSIAAVSSPTSATNAAGSAFSTTGAHGGTSAAPSAGHRFQSRRHRGGGGGGGGGGSAAAGTQHPPQQQQQKTTRDRNTAHPRRHGGGGSVGDTAPAARVAGAATAESASQAPPQLRSRRARRSGSARSAGSTDTGDVVAAAQQQQRQRPQHQHQGPSGRGRGRRDAVRRATPAGVAAVAAAPPPAAAAVAAGQSAASRGPSSAGDVEDGHATTTTTASSAVAVEVGSGDAEPAAHVGHPHSSVEVPRPSPRAAKKNARRQRRALHPVERVHADPGAAAAAAAPPPSSSSSAHTGAAHATAATVAELASLTSPQVSAAEMCLAEFACTTASVGDVTAPAAAAAATAVAAAVVEAEAPSAPLSTPHPLPPRQRSDEDEQLSRRGLRLGAEPFRPAACGTGIIAPTGDNGGSAHAVSPASLPSRCIATPAVTPPIPSQSTPASAPSPPEASGGGGGGGASVFPLAPTEAPAPAAGVDRAVVAPAVRRSALTVTNTATGVRLSPNTATTPSGSPTVTWSGYGDGLGGVGGGHTGVGAGPHTRTGSSSTSSVSAPASGGGAGARLGVLRSAGAVDDVVVREFPQTPYPAVPRAAQLHQPWPASSQQRGTPSITTAVGVLSVTLGHSDTNAGSASRSESSSVGSAHLSLHGSTPLSRPLPAHSLPRPMRSPPLLEQSDLDRIRHNRVAVSDIIAKDETTLVDTLFADVDVFEDDESELDGEEGLCSSSRGGGGGGAAAAAGSGAWTTMAASTQQHHHQHQPSSLSSITSGDCASPVAASPTDTRTPQSAGQLHGSGSISTGIARGLVAVKQVPSLPVYGGGYWHRPGPSSTSATSRRRHGGGDARGGIVAAVTANLGSGPSSRSAHATPTHRHRTFSASCASVASTMSLIDPTQPLASGAAYERLGGDGDDEWEMNSSAYADSLDEAQIQWIEEQLRATENPVGFF</sequence>
<feature type="region of interest" description="Disordered" evidence="1">
    <location>
        <begin position="835"/>
        <end position="862"/>
    </location>
</feature>
<protein>
    <submittedName>
        <fullName evidence="2">Uncharacterized protein</fullName>
    </submittedName>
</protein>
<feature type="region of interest" description="Disordered" evidence="1">
    <location>
        <begin position="519"/>
        <end position="578"/>
    </location>
</feature>
<feature type="compositionally biased region" description="Polar residues" evidence="1">
    <location>
        <begin position="797"/>
        <end position="813"/>
    </location>
</feature>
<feature type="compositionally biased region" description="Polar residues" evidence="1">
    <location>
        <begin position="778"/>
        <end position="788"/>
    </location>
</feature>
<feature type="compositionally biased region" description="Basic residues" evidence="1">
    <location>
        <begin position="275"/>
        <end position="287"/>
    </location>
</feature>
<evidence type="ECO:0000313" key="2">
    <source>
        <dbReference type="EMBL" id="KAK7202050.1"/>
    </source>
</evidence>
<gene>
    <name evidence="2" type="ORF">NESM_000273600</name>
</gene>
<accession>A0AAW0F751</accession>
<feature type="region of interest" description="Disordered" evidence="1">
    <location>
        <begin position="1"/>
        <end position="236"/>
    </location>
</feature>
<feature type="compositionally biased region" description="Low complexity" evidence="1">
    <location>
        <begin position="648"/>
        <end position="662"/>
    </location>
</feature>
<dbReference type="EMBL" id="JAECZO010000024">
    <property type="protein sequence ID" value="KAK7202050.1"/>
    <property type="molecule type" value="Genomic_DNA"/>
</dbReference>
<feature type="compositionally biased region" description="Polar residues" evidence="1">
    <location>
        <begin position="37"/>
        <end position="47"/>
    </location>
</feature>
<feature type="region of interest" description="Disordered" evidence="1">
    <location>
        <begin position="645"/>
        <end position="694"/>
    </location>
</feature>
<name>A0AAW0F751_9TRYP</name>
<organism evidence="2 3">
    <name type="scientific">Novymonas esmeraldas</name>
    <dbReference type="NCBI Taxonomy" id="1808958"/>
    <lineage>
        <taxon>Eukaryota</taxon>
        <taxon>Discoba</taxon>
        <taxon>Euglenozoa</taxon>
        <taxon>Kinetoplastea</taxon>
        <taxon>Metakinetoplastina</taxon>
        <taxon>Trypanosomatida</taxon>
        <taxon>Trypanosomatidae</taxon>
        <taxon>Novymonas</taxon>
    </lineage>
</organism>
<proteinExistence type="predicted"/>
<dbReference type="Proteomes" id="UP001430356">
    <property type="component" value="Unassembled WGS sequence"/>
</dbReference>
<feature type="compositionally biased region" description="Low complexity" evidence="1">
    <location>
        <begin position="562"/>
        <end position="574"/>
    </location>
</feature>